<sequence>MSTPVNVLKFLATGVAAGTLAISSAFADKTFDRVELIIPYGPGGGSSLHGRVVADALEKTLPGNPTIVVRNVPGAGSVRGINEFNQTATPDGNTIASIASGTFFSYVVDNPTVRYPLTEFNAFLSSPFGVIMYARKDQAGGLTGNAEEDVKKLQENPPNYGGQDATSSDMPALLAMHMLGIQPRVLFGVSNNEARGAFERGELTMNYDNMASWESGVVPLIEDGTAVPMFTFGYVNEDNEVVRDPMAPDIPTFNEVYEEVHGEPLSGVEKDIWMAMLAIRVMGSKMFVLPKDTPQEIIDIYSEAAKQAMANLEDDPAAIDILGPYPQAIGKDAQRTMLDAASFTEEQSEYLRNWAQEVYDVQL</sequence>
<reference evidence="3 4" key="1">
    <citation type="submission" date="2017-08" db="EMBL/GenBank/DDBJ databases">
        <title>Halomonas alkalisoli sp. nov., isolated from saline alkaline soil.</title>
        <authorList>
            <person name="Wang D."/>
            <person name="Zhang G."/>
        </authorList>
    </citation>
    <scope>NUCLEOTIDE SEQUENCE [LARGE SCALE GENOMIC DNA]</scope>
    <source>
        <strain evidence="3 4">WRN001</strain>
    </source>
</reference>
<evidence type="ECO:0000256" key="2">
    <source>
        <dbReference type="SAM" id="SignalP"/>
    </source>
</evidence>
<feature type="signal peptide" evidence="2">
    <location>
        <begin position="1"/>
        <end position="27"/>
    </location>
</feature>
<dbReference type="PANTHER" id="PTHR42928">
    <property type="entry name" value="TRICARBOXYLATE-BINDING PROTEIN"/>
    <property type="match status" value="1"/>
</dbReference>
<keyword evidence="2" id="KW-0732">Signal</keyword>
<evidence type="ECO:0000313" key="3">
    <source>
        <dbReference type="EMBL" id="PAU75576.1"/>
    </source>
</evidence>
<dbReference type="Proteomes" id="UP000217771">
    <property type="component" value="Unassembled WGS sequence"/>
</dbReference>
<keyword evidence="4" id="KW-1185">Reference proteome</keyword>
<dbReference type="PANTHER" id="PTHR42928:SF5">
    <property type="entry name" value="BLR1237 PROTEIN"/>
    <property type="match status" value="1"/>
</dbReference>
<gene>
    <name evidence="3" type="ORF">CK498_16755</name>
</gene>
<name>A0A2A2ER19_9GAMM</name>
<feature type="chain" id="PRO_5013036486" description="Tripartite-type tricarboxylate transporter receptor subunit TctC" evidence="2">
    <location>
        <begin position="28"/>
        <end position="363"/>
    </location>
</feature>
<evidence type="ECO:0008006" key="5">
    <source>
        <dbReference type="Google" id="ProtNLM"/>
    </source>
</evidence>
<dbReference type="OrthoDB" id="9780943at2"/>
<dbReference type="Gene3D" id="3.40.190.150">
    <property type="entry name" value="Bordetella uptake gene, domain 1"/>
    <property type="match status" value="1"/>
</dbReference>
<protein>
    <recommendedName>
        <fullName evidence="5">Tripartite-type tricarboxylate transporter receptor subunit TctC</fullName>
    </recommendedName>
</protein>
<dbReference type="AlphaFoldDB" id="A0A2A2ER19"/>
<accession>A0A2A2ER19</accession>
<comment type="similarity">
    <text evidence="1">Belongs to the UPF0065 (bug) family.</text>
</comment>
<proteinExistence type="inferred from homology"/>
<comment type="caution">
    <text evidence="3">The sequence shown here is derived from an EMBL/GenBank/DDBJ whole genome shotgun (WGS) entry which is preliminary data.</text>
</comment>
<dbReference type="Gene3D" id="3.40.190.10">
    <property type="entry name" value="Periplasmic binding protein-like II"/>
    <property type="match status" value="1"/>
</dbReference>
<dbReference type="InterPro" id="IPR005064">
    <property type="entry name" value="BUG"/>
</dbReference>
<dbReference type="InterPro" id="IPR042100">
    <property type="entry name" value="Bug_dom1"/>
</dbReference>
<organism evidence="3 4">
    <name type="scientific">Halomonas salipaludis</name>
    <dbReference type="NCBI Taxonomy" id="2032625"/>
    <lineage>
        <taxon>Bacteria</taxon>
        <taxon>Pseudomonadati</taxon>
        <taxon>Pseudomonadota</taxon>
        <taxon>Gammaproteobacteria</taxon>
        <taxon>Oceanospirillales</taxon>
        <taxon>Halomonadaceae</taxon>
        <taxon>Halomonas</taxon>
    </lineage>
</organism>
<dbReference type="RefSeq" id="WP_095622002.1">
    <property type="nucleotide sequence ID" value="NZ_NSKB01000006.1"/>
</dbReference>
<evidence type="ECO:0000256" key="1">
    <source>
        <dbReference type="ARBA" id="ARBA00006987"/>
    </source>
</evidence>
<evidence type="ECO:0000313" key="4">
    <source>
        <dbReference type="Proteomes" id="UP000217771"/>
    </source>
</evidence>
<dbReference type="EMBL" id="NSKB01000006">
    <property type="protein sequence ID" value="PAU75576.1"/>
    <property type="molecule type" value="Genomic_DNA"/>
</dbReference>